<evidence type="ECO:0008006" key="3">
    <source>
        <dbReference type="Google" id="ProtNLM"/>
    </source>
</evidence>
<name>A0AAV1UPG6_9STRA</name>
<organism evidence="1 2">
    <name type="scientific">Peronospora matthiolae</name>
    <dbReference type="NCBI Taxonomy" id="2874970"/>
    <lineage>
        <taxon>Eukaryota</taxon>
        <taxon>Sar</taxon>
        <taxon>Stramenopiles</taxon>
        <taxon>Oomycota</taxon>
        <taxon>Peronosporomycetes</taxon>
        <taxon>Peronosporales</taxon>
        <taxon>Peronosporaceae</taxon>
        <taxon>Peronospora</taxon>
    </lineage>
</organism>
<comment type="caution">
    <text evidence="1">The sequence shown here is derived from an EMBL/GenBank/DDBJ whole genome shotgun (WGS) entry which is preliminary data.</text>
</comment>
<evidence type="ECO:0000313" key="1">
    <source>
        <dbReference type="EMBL" id="CAK7935952.1"/>
    </source>
</evidence>
<gene>
    <name evidence="1" type="ORF">PM001_LOCUS21102</name>
</gene>
<sequence length="85" mass="9078">MRFSHTRSAASDHFVDLIDAVALPLDLPADLDSLCGGEVAGDQFHGSFEAEAALADRHVSPIVFTVVSVYYLSDLESGRVGKAGW</sequence>
<reference evidence="1" key="1">
    <citation type="submission" date="2024-01" db="EMBL/GenBank/DDBJ databases">
        <authorList>
            <person name="Webb A."/>
        </authorList>
    </citation>
    <scope>NUCLEOTIDE SEQUENCE</scope>
    <source>
        <strain evidence="1">Pm1</strain>
    </source>
</reference>
<dbReference type="EMBL" id="CAKLBY020000223">
    <property type="protein sequence ID" value="CAK7935952.1"/>
    <property type="molecule type" value="Genomic_DNA"/>
</dbReference>
<proteinExistence type="predicted"/>
<dbReference type="AlphaFoldDB" id="A0AAV1UPG6"/>
<evidence type="ECO:0000313" key="2">
    <source>
        <dbReference type="Proteomes" id="UP001162060"/>
    </source>
</evidence>
<protein>
    <recommendedName>
        <fullName evidence="3">Polyketide synthase</fullName>
    </recommendedName>
</protein>
<dbReference type="Proteomes" id="UP001162060">
    <property type="component" value="Unassembled WGS sequence"/>
</dbReference>
<accession>A0AAV1UPG6</accession>